<evidence type="ECO:0000313" key="5">
    <source>
        <dbReference type="EMBL" id="SFA53112.1"/>
    </source>
</evidence>
<dbReference type="Proteomes" id="UP000182054">
    <property type="component" value="Unassembled WGS sequence"/>
</dbReference>
<feature type="domain" description="Glycoside hydrolase family 5" evidence="4">
    <location>
        <begin position="50"/>
        <end position="294"/>
    </location>
</feature>
<keyword evidence="2 3" id="KW-0326">Glycosidase</keyword>
<name>A0A1I0TMW9_9NOCA</name>
<dbReference type="GO" id="GO:0004553">
    <property type="term" value="F:hydrolase activity, hydrolyzing O-glycosyl compounds"/>
    <property type="evidence" value="ECO:0007669"/>
    <property type="project" value="InterPro"/>
</dbReference>
<dbReference type="Gene3D" id="3.20.20.80">
    <property type="entry name" value="Glycosidases"/>
    <property type="match status" value="1"/>
</dbReference>
<dbReference type="InterPro" id="IPR017853">
    <property type="entry name" value="GH"/>
</dbReference>
<sequence>MGEFSRRIVLTHAALAGAAVTSALVLGRNESREAVLPAARSLSPVGFSAGSAILYMNDADQNQTLDALVATRATQIRFDIPWVFAQPSPTTFQWDFVDRVVDKARARNLSILAVLTSCPPWAALNQSSQPMTRPAQASTYATFAAAAARRYRGKITAYEIWNEPNGDMFFAPAPDPTFYASMMVAAYNAIKAVDSSLTVVAGAMGPVDDGVGTISANKFLATMYAAGVAGKFDALSFHPYENDATFAGASLYENSPARQMIGLHNTMKARGDGAKKIWLTEYGASTFDITADAQNALVTGSLRQWPEVSFAGPMYLYTVRDADSSLAESEAQFGAFTSTYQPKPLAYSIESYVRLGMPEREEGQVFDANADAALGKSVTPVFRISYGYGQEFELGSRFLSNGGFLSSPPAVAEVARRNGLVPITPFTNDMQDFDKDTGFRVYSRPATTGTHVLVGSFITTWQPSMGFPVTDVYAVPGTQNWAVDCEFARMTYSPTTGMSVTPT</sequence>
<dbReference type="InterPro" id="IPR051923">
    <property type="entry name" value="Glycosyl_Hydrolase_39"/>
</dbReference>
<evidence type="ECO:0000256" key="1">
    <source>
        <dbReference type="ARBA" id="ARBA00022801"/>
    </source>
</evidence>
<reference evidence="5 6" key="1">
    <citation type="submission" date="2016-10" db="EMBL/GenBank/DDBJ databases">
        <authorList>
            <person name="de Groot N.N."/>
        </authorList>
    </citation>
    <scope>NUCLEOTIDE SEQUENCE [LARGE SCALE GENOMIC DNA]</scope>
    <source>
        <strain evidence="5 6">DSM 44908</strain>
    </source>
</reference>
<protein>
    <submittedName>
        <fullName evidence="5">Cellulase (Glycosyl hydrolase family 5)</fullName>
    </submittedName>
</protein>
<organism evidence="5 6">
    <name type="scientific">Rhodococcoides kroppenstedtii</name>
    <dbReference type="NCBI Taxonomy" id="293050"/>
    <lineage>
        <taxon>Bacteria</taxon>
        <taxon>Bacillati</taxon>
        <taxon>Actinomycetota</taxon>
        <taxon>Actinomycetes</taxon>
        <taxon>Mycobacteriales</taxon>
        <taxon>Nocardiaceae</taxon>
        <taxon>Rhodococcoides</taxon>
    </lineage>
</organism>
<evidence type="ECO:0000313" key="6">
    <source>
        <dbReference type="Proteomes" id="UP000182054"/>
    </source>
</evidence>
<dbReference type="SUPFAM" id="SSF51445">
    <property type="entry name" value="(Trans)glycosidases"/>
    <property type="match status" value="1"/>
</dbReference>
<dbReference type="PANTHER" id="PTHR12631">
    <property type="entry name" value="ALPHA-L-IDURONIDASE"/>
    <property type="match status" value="1"/>
</dbReference>
<evidence type="ECO:0000259" key="4">
    <source>
        <dbReference type="Pfam" id="PF00150"/>
    </source>
</evidence>
<gene>
    <name evidence="5" type="ORF">SAMN05444374_10821</name>
</gene>
<comment type="similarity">
    <text evidence="3">Belongs to the glycosyl hydrolase 5 (cellulase A) family.</text>
</comment>
<accession>A0A1I0TMW9</accession>
<dbReference type="EMBL" id="FOJN01000008">
    <property type="protein sequence ID" value="SFA53112.1"/>
    <property type="molecule type" value="Genomic_DNA"/>
</dbReference>
<keyword evidence="1 3" id="KW-0378">Hydrolase</keyword>
<dbReference type="OrthoDB" id="9802522at2"/>
<dbReference type="Pfam" id="PF00150">
    <property type="entry name" value="Cellulase"/>
    <property type="match status" value="1"/>
</dbReference>
<dbReference type="AlphaFoldDB" id="A0A1I0TMW9"/>
<evidence type="ECO:0000256" key="2">
    <source>
        <dbReference type="ARBA" id="ARBA00023295"/>
    </source>
</evidence>
<evidence type="ECO:0000256" key="3">
    <source>
        <dbReference type="RuleBase" id="RU361153"/>
    </source>
</evidence>
<proteinExistence type="inferred from homology"/>
<dbReference type="GO" id="GO:0000272">
    <property type="term" value="P:polysaccharide catabolic process"/>
    <property type="evidence" value="ECO:0007669"/>
    <property type="project" value="InterPro"/>
</dbReference>
<dbReference type="InterPro" id="IPR001547">
    <property type="entry name" value="Glyco_hydro_5"/>
</dbReference>
<dbReference type="PANTHER" id="PTHR12631:SF10">
    <property type="entry name" value="BETA-XYLOSIDASE-LIKE PROTEIN-RELATED"/>
    <property type="match status" value="1"/>
</dbReference>